<evidence type="ECO:0000259" key="7">
    <source>
        <dbReference type="Pfam" id="PF14322"/>
    </source>
</evidence>
<dbReference type="Pfam" id="PF14322">
    <property type="entry name" value="SusD-like_3"/>
    <property type="match status" value="1"/>
</dbReference>
<comment type="similarity">
    <text evidence="2">Belongs to the SusD family.</text>
</comment>
<dbReference type="Gene3D" id="1.25.40.390">
    <property type="match status" value="1"/>
</dbReference>
<keyword evidence="9" id="KW-1185">Reference proteome</keyword>
<evidence type="ECO:0000256" key="1">
    <source>
        <dbReference type="ARBA" id="ARBA00004442"/>
    </source>
</evidence>
<evidence type="ECO:0000259" key="6">
    <source>
        <dbReference type="Pfam" id="PF07980"/>
    </source>
</evidence>
<keyword evidence="4" id="KW-0472">Membrane</keyword>
<dbReference type="Pfam" id="PF07980">
    <property type="entry name" value="SusD_RagB"/>
    <property type="match status" value="1"/>
</dbReference>
<gene>
    <name evidence="8" type="ORF">OM074_13545</name>
</gene>
<keyword evidence="3" id="KW-0732">Signal</keyword>
<evidence type="ECO:0000256" key="5">
    <source>
        <dbReference type="ARBA" id="ARBA00023237"/>
    </source>
</evidence>
<keyword evidence="5" id="KW-0998">Cell outer membrane</keyword>
<organism evidence="8 9">
    <name type="scientific">Plebeiibacterium marinum</name>
    <dbReference type="NCBI Taxonomy" id="2992111"/>
    <lineage>
        <taxon>Bacteria</taxon>
        <taxon>Pseudomonadati</taxon>
        <taxon>Bacteroidota</taxon>
        <taxon>Bacteroidia</taxon>
        <taxon>Marinilabiliales</taxon>
        <taxon>Marinilabiliaceae</taxon>
        <taxon>Plebeiibacterium</taxon>
    </lineage>
</organism>
<evidence type="ECO:0000256" key="3">
    <source>
        <dbReference type="ARBA" id="ARBA00022729"/>
    </source>
</evidence>
<sequence>MRNIKFEYINRILLCVLVFTGMACSDILDKSPDSYWKVDEFYSSDIEAQMGIAGIYAYIASTSVYGSDLPAVFDSGTDEGYYNRRYNESWTVGLYRHTAADLYVEKFWSQLYGCINASNMFIMKLDENAFEEDQYKKYIAEAKFMRALSYLHLVSWFGDVPLRLTYSTDQSSNHVAASSQVDVYNQIIEDFTYAYENLPHSKDSDYTPGHANKMAAHGLLARTYLRMAGYPLLDTEKYDKARAHCDSVIIDDWHQLTVDADNNGYKNMFLSYIQNTNNLEESLFDISYTNLRDLGLQVDGKIGNINGISWNYGGEGYPFGYAMLNASPMVKNVYNDEDARLQWNLAGYRYSNGDALAVTSTMSGQYCPTKYRRWEPTNWDDLNIKVASGALESYVILEPVTSPNKNYTGINFPVLRYSDVLLMYAEAANEVEGMPTAKAIECLNKVRNRAGLENIEVADPNVVASKEAFLKEIQDERMRELCFEGLRKQDLIRWGILGERLTLLNATIQGDPDFDPKNEQSVSYLRAGLNYDETKHNTLPYPLQEVSINNLLNQKDNW</sequence>
<dbReference type="InterPro" id="IPR011990">
    <property type="entry name" value="TPR-like_helical_dom_sf"/>
</dbReference>
<dbReference type="AlphaFoldDB" id="A0AAE3MFJ4"/>
<dbReference type="EMBL" id="JAPDPI010000027">
    <property type="protein sequence ID" value="MCW3806655.1"/>
    <property type="molecule type" value="Genomic_DNA"/>
</dbReference>
<name>A0AAE3MFJ4_9BACT</name>
<reference evidence="8" key="1">
    <citation type="submission" date="2022-10" db="EMBL/GenBank/DDBJ databases">
        <authorList>
            <person name="Yu W.X."/>
        </authorList>
    </citation>
    <scope>NUCLEOTIDE SEQUENCE</scope>
    <source>
        <strain evidence="8">D04</strain>
    </source>
</reference>
<dbReference type="InterPro" id="IPR033985">
    <property type="entry name" value="SusD-like_N"/>
</dbReference>
<dbReference type="SUPFAM" id="SSF48452">
    <property type="entry name" value="TPR-like"/>
    <property type="match status" value="1"/>
</dbReference>
<proteinExistence type="inferred from homology"/>
<comment type="subcellular location">
    <subcellularLocation>
        <location evidence="1">Cell outer membrane</location>
    </subcellularLocation>
</comment>
<feature type="domain" description="RagB/SusD" evidence="6">
    <location>
        <begin position="331"/>
        <end position="558"/>
    </location>
</feature>
<evidence type="ECO:0000256" key="2">
    <source>
        <dbReference type="ARBA" id="ARBA00006275"/>
    </source>
</evidence>
<comment type="caution">
    <text evidence="8">The sequence shown here is derived from an EMBL/GenBank/DDBJ whole genome shotgun (WGS) entry which is preliminary data.</text>
</comment>
<evidence type="ECO:0000256" key="4">
    <source>
        <dbReference type="ARBA" id="ARBA00023136"/>
    </source>
</evidence>
<dbReference type="GO" id="GO:0009279">
    <property type="term" value="C:cell outer membrane"/>
    <property type="evidence" value="ECO:0007669"/>
    <property type="project" value="UniProtKB-SubCell"/>
</dbReference>
<evidence type="ECO:0000313" key="8">
    <source>
        <dbReference type="EMBL" id="MCW3806655.1"/>
    </source>
</evidence>
<dbReference type="PROSITE" id="PS51257">
    <property type="entry name" value="PROKAR_LIPOPROTEIN"/>
    <property type="match status" value="1"/>
</dbReference>
<dbReference type="InterPro" id="IPR012944">
    <property type="entry name" value="SusD_RagB_dom"/>
</dbReference>
<dbReference type="RefSeq" id="WP_301200289.1">
    <property type="nucleotide sequence ID" value="NZ_JAPDPI010000027.1"/>
</dbReference>
<dbReference type="CDD" id="cd08977">
    <property type="entry name" value="SusD"/>
    <property type="match status" value="1"/>
</dbReference>
<dbReference type="Proteomes" id="UP001207408">
    <property type="component" value="Unassembled WGS sequence"/>
</dbReference>
<evidence type="ECO:0000313" key="9">
    <source>
        <dbReference type="Proteomes" id="UP001207408"/>
    </source>
</evidence>
<accession>A0AAE3MFJ4</accession>
<feature type="domain" description="SusD-like N-terminal" evidence="7">
    <location>
        <begin position="28"/>
        <end position="225"/>
    </location>
</feature>
<protein>
    <submittedName>
        <fullName evidence="8">RagB/SusD family nutrient uptake outer membrane protein</fullName>
    </submittedName>
</protein>